<name>A0ABY0TEV2_9PROT</name>
<evidence type="ECO:0000313" key="6">
    <source>
        <dbReference type="Proteomes" id="UP000183471"/>
    </source>
</evidence>
<evidence type="ECO:0000256" key="1">
    <source>
        <dbReference type="SAM" id="Coils"/>
    </source>
</evidence>
<dbReference type="RefSeq" id="WP_074632181.1">
    <property type="nucleotide sequence ID" value="NZ_FNKY01000001.1"/>
</dbReference>
<dbReference type="InterPro" id="IPR035897">
    <property type="entry name" value="Toll_tir_struct_dom_sf"/>
</dbReference>
<sequence length="1220" mass="135251">MSIDQGYDVFISYADADNEVPDSAQAGWVTSFAHYLNIGPNVLKKNLFIDHHLKSGDVFSDDLIKKVENSKLLVLILSQNYIDSEWCGKELEYFIQAHSNDPEKPADVFVVEIFPYDELTGVPPNIDRIRKHQIDAKFWYKPPNAIAPLLSGYPTPRESGAEDFYWNALNQLRYAIDSRLKNIARAQGWSSSNIGNGDETRERETERKTLADAALQPPESTAPPDAGTVPLTRLSEFKTASSIPFLMNRAAEMASGVTPPLAVTTSFMLLAIAEATDTGGPWAAHFLRELVDKHTKEYEAIRDRYFRKRGSRGLQVRSESPVRSLPVEMTGYLFAALERSRDIAQRTAHDPEIHARHLLAALLHSDTTKERSGALNRLAEMGLDPVFVREALCEWLRGHGDDDDAWEALLIGTRSAVRRFSGFIADRVGGDDLLDIQNDVRALAALIAARTVVPPLSIGLFGEWGSGKTFFMRQLRAAIDSLAMEARTANRMQRDLPIYKNIVQIEFNAWHYVEGNLWASLVEHILDNLYVKKDPRISRALQEELIKKLAEEKALSQATSNAADSAKAAATAAKVTLDAAQKSLNEKTEELAKLNAEHVRKDFVLSGAHQPVVNALEQLDLGAVGRSAVELEGALRQIHGVLGRGQRFLAPLMHAKDRNRRFNWLLFSLLGAPVVAIVVRLVLQMLGSSVTDIYAYATGLATLIASGVPWLKQQAQWMSQRLDEAETAQKKFDEEMAKETATHVQKVTQAEQRLRELTAALDSALQRHAEAKAREAAADAELKAATAGRLLANFITDRAASSDYRKHLGVLALVRDDFEKLSGLIEEENWSLSPEDPFEPPRTDGQKRYASLAEEEKDKDKRINRIVLYIDDLDRCPPNKVVEVLQAVHLLLAFPLFVVVVGVDARWIKRSLQTRYRELLHVDNRPVNDESDTGLLVGSATPNDYLEKIFQIPFWLRPMDAAACDRMVRGLLRTSVKHPDQDSKEGEQEKAAGKIITTVAGADMSSGIPITPQQPISGASAPAAAQTAQQQVPQTASAGSASAGSNVGATTIPTAQQPVYPTFESLEIIPAELDFMTKLAPVLGRSPRALKRFVNVYRLIKAGLGPQEERSFPRPGNPLGHYQAVLLLLAVDTGTPMLARNFFATVETGAGPAPLNEAPRDIGWLMKEMDQAWLEDAPGWQRLREWLETHDEEIPADTRLAVLAPWTKRVARFSFEVGRS</sequence>
<feature type="compositionally biased region" description="Basic and acidic residues" evidence="2">
    <location>
        <begin position="198"/>
        <end position="210"/>
    </location>
</feature>
<dbReference type="InterPro" id="IPR027417">
    <property type="entry name" value="P-loop_NTPase"/>
</dbReference>
<feature type="coiled-coil region" evidence="1">
    <location>
        <begin position="747"/>
        <end position="774"/>
    </location>
</feature>
<keyword evidence="6" id="KW-1185">Reference proteome</keyword>
<dbReference type="Gene3D" id="3.40.50.10140">
    <property type="entry name" value="Toll/interleukin-1 receptor homology (TIR) domain"/>
    <property type="match status" value="1"/>
</dbReference>
<keyword evidence="3" id="KW-0812">Transmembrane</keyword>
<feature type="transmembrane region" description="Helical" evidence="3">
    <location>
        <begin position="662"/>
        <end position="687"/>
    </location>
</feature>
<reference evidence="5 6" key="1">
    <citation type="submission" date="2016-10" db="EMBL/GenBank/DDBJ databases">
        <authorList>
            <person name="Varghese N."/>
            <person name="Submissions S."/>
        </authorList>
    </citation>
    <scope>NUCLEOTIDE SEQUENCE [LARGE SCALE GENOMIC DNA]</scope>
    <source>
        <strain evidence="5 6">Nl1</strain>
    </source>
</reference>
<feature type="coiled-coil region" evidence="1">
    <location>
        <begin position="570"/>
        <end position="597"/>
    </location>
</feature>
<feature type="domain" description="TIR" evidence="4">
    <location>
        <begin position="5"/>
        <end position="146"/>
    </location>
</feature>
<dbReference type="EMBL" id="FNKY01000001">
    <property type="protein sequence ID" value="SDQ72344.1"/>
    <property type="molecule type" value="Genomic_DNA"/>
</dbReference>
<evidence type="ECO:0000313" key="5">
    <source>
        <dbReference type="EMBL" id="SDQ72344.1"/>
    </source>
</evidence>
<keyword evidence="1" id="KW-0175">Coiled coil</keyword>
<evidence type="ECO:0000256" key="3">
    <source>
        <dbReference type="SAM" id="Phobius"/>
    </source>
</evidence>
<dbReference type="SMART" id="SM00255">
    <property type="entry name" value="TIR"/>
    <property type="match status" value="1"/>
</dbReference>
<dbReference type="InterPro" id="IPR052754">
    <property type="entry name" value="NTPase_KAP_P-loop"/>
</dbReference>
<feature type="transmembrane region" description="Helical" evidence="3">
    <location>
        <begin position="693"/>
        <end position="711"/>
    </location>
</feature>
<protein>
    <submittedName>
        <fullName evidence="5">KAP family P-loop domain-containing protein</fullName>
    </submittedName>
</protein>
<dbReference type="Pfam" id="PF01582">
    <property type="entry name" value="TIR"/>
    <property type="match status" value="1"/>
</dbReference>
<dbReference type="PANTHER" id="PTHR22674">
    <property type="entry name" value="NTPASE, KAP FAMILY P-LOOP DOMAIN-CONTAINING 1"/>
    <property type="match status" value="1"/>
</dbReference>
<comment type="caution">
    <text evidence="5">The sequence shown here is derived from an EMBL/GenBank/DDBJ whole genome shotgun (WGS) entry which is preliminary data.</text>
</comment>
<dbReference type="PANTHER" id="PTHR22674:SF6">
    <property type="entry name" value="NTPASE KAP FAMILY P-LOOP DOMAIN-CONTAINING PROTEIN 1"/>
    <property type="match status" value="1"/>
</dbReference>
<dbReference type="Pfam" id="PF07693">
    <property type="entry name" value="KAP_NTPase"/>
    <property type="match status" value="2"/>
</dbReference>
<accession>A0ABY0TEV2</accession>
<evidence type="ECO:0000259" key="4">
    <source>
        <dbReference type="PROSITE" id="PS50104"/>
    </source>
</evidence>
<feature type="region of interest" description="Disordered" evidence="2">
    <location>
        <begin position="189"/>
        <end position="229"/>
    </location>
</feature>
<dbReference type="SUPFAM" id="SSF52540">
    <property type="entry name" value="P-loop containing nucleoside triphosphate hydrolases"/>
    <property type="match status" value="1"/>
</dbReference>
<organism evidence="5 6">
    <name type="scientific">Nitrosospira multiformis</name>
    <dbReference type="NCBI Taxonomy" id="1231"/>
    <lineage>
        <taxon>Bacteria</taxon>
        <taxon>Pseudomonadati</taxon>
        <taxon>Pseudomonadota</taxon>
        <taxon>Betaproteobacteria</taxon>
        <taxon>Nitrosomonadales</taxon>
        <taxon>Nitrosomonadaceae</taxon>
        <taxon>Nitrosospira</taxon>
    </lineage>
</organism>
<dbReference type="SUPFAM" id="SSF52200">
    <property type="entry name" value="Toll/Interleukin receptor TIR domain"/>
    <property type="match status" value="1"/>
</dbReference>
<keyword evidence="3" id="KW-1133">Transmembrane helix</keyword>
<gene>
    <name evidence="5" type="ORF">SAMN05216402_2020</name>
</gene>
<dbReference type="InterPro" id="IPR000157">
    <property type="entry name" value="TIR_dom"/>
</dbReference>
<feature type="compositionally biased region" description="Low complexity" evidence="2">
    <location>
        <begin position="1013"/>
        <end position="1045"/>
    </location>
</feature>
<dbReference type="Proteomes" id="UP000183471">
    <property type="component" value="Unassembled WGS sequence"/>
</dbReference>
<feature type="transmembrane region" description="Helical" evidence="3">
    <location>
        <begin position="887"/>
        <end position="908"/>
    </location>
</feature>
<evidence type="ECO:0000256" key="2">
    <source>
        <dbReference type="SAM" id="MobiDB-lite"/>
    </source>
</evidence>
<proteinExistence type="predicted"/>
<dbReference type="PROSITE" id="PS50104">
    <property type="entry name" value="TIR"/>
    <property type="match status" value="1"/>
</dbReference>
<dbReference type="InterPro" id="IPR011646">
    <property type="entry name" value="KAP_P-loop"/>
</dbReference>
<feature type="region of interest" description="Disordered" evidence="2">
    <location>
        <begin position="1005"/>
        <end position="1046"/>
    </location>
</feature>
<keyword evidence="3" id="KW-0472">Membrane</keyword>